<feature type="transmembrane region" description="Helical" evidence="1">
    <location>
        <begin position="84"/>
        <end position="101"/>
    </location>
</feature>
<evidence type="ECO:0000313" key="3">
    <source>
        <dbReference type="Proteomes" id="UP000013024"/>
    </source>
</evidence>
<protein>
    <recommendedName>
        <fullName evidence="4">Branched-chain amino acid transport protein (AzlD)</fullName>
    </recommendedName>
</protein>
<reference evidence="2 3" key="1">
    <citation type="submission" date="2013-02" db="EMBL/GenBank/DDBJ databases">
        <title>The Genome Sequence of Acinetobacter calcoaceticus CIP 81.8.</title>
        <authorList>
            <consortium name="The Broad Institute Genome Sequencing Platform"/>
            <consortium name="The Broad Institute Genome Sequencing Center for Infectious Disease"/>
            <person name="Cerqueira G."/>
            <person name="Feldgarden M."/>
            <person name="Courvalin P."/>
            <person name="Perichon B."/>
            <person name="Grillot-Courvalin C."/>
            <person name="Clermont D."/>
            <person name="Rocha E."/>
            <person name="Yoon E.-J."/>
            <person name="Nemec A."/>
            <person name="Walker B."/>
            <person name="Young S.K."/>
            <person name="Zeng Q."/>
            <person name="Gargeya S."/>
            <person name="Fitzgerald M."/>
            <person name="Haas B."/>
            <person name="Abouelleil A."/>
            <person name="Alvarado L."/>
            <person name="Arachchi H.M."/>
            <person name="Berlin A.M."/>
            <person name="Chapman S.B."/>
            <person name="Dewar J."/>
            <person name="Goldberg J."/>
            <person name="Griggs A."/>
            <person name="Gujja S."/>
            <person name="Hansen M."/>
            <person name="Howarth C."/>
            <person name="Imamovic A."/>
            <person name="Larimer J."/>
            <person name="McCowan C."/>
            <person name="Murphy C."/>
            <person name="Neiman D."/>
            <person name="Pearson M."/>
            <person name="Priest M."/>
            <person name="Roberts A."/>
            <person name="Saif S."/>
            <person name="Shea T."/>
            <person name="Sisk P."/>
            <person name="Sykes S."/>
            <person name="Wortman J."/>
            <person name="Nusbaum C."/>
            <person name="Birren B."/>
        </authorList>
    </citation>
    <scope>NUCLEOTIDE SEQUENCE [LARGE SCALE GENOMIC DNA]</scope>
    <source>
        <strain evidence="2 3">CIP 81.8</strain>
    </source>
</reference>
<sequence length="104" mass="11848">MNTKLLIGVVILFSISVIVRIAPAFVKNRLNSETLDNIEQVLPICVFIPMAVYFFITEIQKNFLPAIISFIFIFILLQIKSNNLVTIIGSILLFIFIKNFTNLN</sequence>
<dbReference type="InterPro" id="IPR008407">
    <property type="entry name" value="Brnchd-chn_aa_trnsp_AzlD"/>
</dbReference>
<feature type="transmembrane region" description="Helical" evidence="1">
    <location>
        <begin position="6"/>
        <end position="26"/>
    </location>
</feature>
<feature type="transmembrane region" description="Helical" evidence="1">
    <location>
        <begin position="38"/>
        <end position="56"/>
    </location>
</feature>
<evidence type="ECO:0008006" key="4">
    <source>
        <dbReference type="Google" id="ProtNLM"/>
    </source>
</evidence>
<dbReference type="GeneID" id="92918635"/>
<dbReference type="EMBL" id="APQI01000004">
    <property type="protein sequence ID" value="ENV99915.1"/>
    <property type="molecule type" value="Genomic_DNA"/>
</dbReference>
<keyword evidence="3" id="KW-1185">Reference proteome</keyword>
<organism evidence="2 3">
    <name type="scientific">Acinetobacter calcoaceticus DSM 30006 = CIP 81.8</name>
    <dbReference type="NCBI Taxonomy" id="981331"/>
    <lineage>
        <taxon>Bacteria</taxon>
        <taxon>Pseudomonadati</taxon>
        <taxon>Pseudomonadota</taxon>
        <taxon>Gammaproteobacteria</taxon>
        <taxon>Moraxellales</taxon>
        <taxon>Moraxellaceae</taxon>
        <taxon>Acinetobacter</taxon>
        <taxon>Acinetobacter calcoaceticus/baumannii complex</taxon>
    </lineage>
</organism>
<comment type="caution">
    <text evidence="2">The sequence shown here is derived from an EMBL/GenBank/DDBJ whole genome shotgun (WGS) entry which is preliminary data.</text>
</comment>
<evidence type="ECO:0000256" key="1">
    <source>
        <dbReference type="SAM" id="Phobius"/>
    </source>
</evidence>
<evidence type="ECO:0000313" key="2">
    <source>
        <dbReference type="EMBL" id="ENV99915.1"/>
    </source>
</evidence>
<proteinExistence type="predicted"/>
<dbReference type="RefSeq" id="WP_005048537.1">
    <property type="nucleotide sequence ID" value="NZ_KB849780.1"/>
</dbReference>
<feature type="transmembrane region" description="Helical" evidence="1">
    <location>
        <begin position="62"/>
        <end position="79"/>
    </location>
</feature>
<dbReference type="Proteomes" id="UP000013024">
    <property type="component" value="Unassembled WGS sequence"/>
</dbReference>
<name>A0ABP2UHP4_ACICA</name>
<accession>A0ABP2UHP4</accession>
<gene>
    <name evidence="2" type="ORF">F936_03003</name>
</gene>
<keyword evidence="1" id="KW-0472">Membrane</keyword>
<keyword evidence="1" id="KW-1133">Transmembrane helix</keyword>
<keyword evidence="1" id="KW-0812">Transmembrane</keyword>
<dbReference type="Pfam" id="PF05437">
    <property type="entry name" value="AzlD"/>
    <property type="match status" value="1"/>
</dbReference>